<dbReference type="AlphaFoldDB" id="A0A0C9W3R2"/>
<dbReference type="InterPro" id="IPR045246">
    <property type="entry name" value="Piwi_ago-like"/>
</dbReference>
<dbReference type="Gene3D" id="3.30.420.10">
    <property type="entry name" value="Ribonuclease H-like superfamily/Ribonuclease H"/>
    <property type="match status" value="1"/>
</dbReference>
<dbReference type="SUPFAM" id="SSF101690">
    <property type="entry name" value="PAZ domain"/>
    <property type="match status" value="1"/>
</dbReference>
<protein>
    <recommendedName>
        <fullName evidence="6">Piwi-domain-containing protein</fullName>
    </recommendedName>
</protein>
<dbReference type="Gene3D" id="3.40.50.2300">
    <property type="match status" value="1"/>
</dbReference>
<dbReference type="PANTHER" id="PTHR22891">
    <property type="entry name" value="EUKARYOTIC TRANSLATION INITIATION FACTOR 2C"/>
    <property type="match status" value="1"/>
</dbReference>
<evidence type="ECO:0000259" key="2">
    <source>
        <dbReference type="PROSITE" id="PS50821"/>
    </source>
</evidence>
<evidence type="ECO:0000259" key="3">
    <source>
        <dbReference type="PROSITE" id="PS50822"/>
    </source>
</evidence>
<evidence type="ECO:0000313" key="4">
    <source>
        <dbReference type="EMBL" id="KIJ60908.1"/>
    </source>
</evidence>
<dbReference type="SMART" id="SM00949">
    <property type="entry name" value="PAZ"/>
    <property type="match status" value="1"/>
</dbReference>
<feature type="domain" description="Piwi" evidence="3">
    <location>
        <begin position="548"/>
        <end position="861"/>
    </location>
</feature>
<dbReference type="Pfam" id="PF16486">
    <property type="entry name" value="ArgoN"/>
    <property type="match status" value="1"/>
</dbReference>
<dbReference type="CDD" id="cd04657">
    <property type="entry name" value="Piwi_ago-like"/>
    <property type="match status" value="1"/>
</dbReference>
<dbReference type="Pfam" id="PF16488">
    <property type="entry name" value="ArgoL2"/>
    <property type="match status" value="1"/>
</dbReference>
<dbReference type="InterPro" id="IPR012337">
    <property type="entry name" value="RNaseH-like_sf"/>
</dbReference>
<sequence length="911" mass="100233">MQDQPAVLDVRIADDSDKAIVAQFDPSGVGADGMPLRPDFGTKGKEITLRANYFPVRIQGTIYQYKVAVTCTTAPPAEQTKVTRTVKRRVFQLAEQTEDWKQAGMSNCVAHDSAEKLIAARELPQPLTIHVRFYEEHESAPPSEGGREYTLAISFVSEVDQSILDSSLQGNSVPSRDLSVILSALNLVLAEHPSKAAVQIGRNDDDKKNPDQRFFFNSTEPVPLDGALEARKGFYTSVRPAHQQVMVNVNACTAPFYKPQPFVDAMHQYRDFMSGGGMGRFGAGVKVKTTHTHRIETVRGLAKVNAREYKFQAGEFGEVTVEEFFQRKHGITLERPELPLVDVSSPRQKNYLPPEVCDIISGQGFRGELSGGHTTNLLDVACQPPNVFGNAIMSRGLDDLGFRNPGPVMEAFGVTVDPNMVVIPGRILDKPKVAYSGGATAPIGDRASWNLQGVKFAEGALLPNWAVLVIKDGKPKEFTGAEDPKMRSVVEAFRGMCIKSGMRVPKSPVYDAVQLPPKDRTDPFRDAAIKKIEQQLRSLMSRKPPPALVLVILADEDKHIYTGIKSLCDLKLDIATICMQSEKVNKEGNLAQYYANVALKVNMKMGGINHKLDPRSGAWLQSASTMVVGMDVTHPSRGSGSVKGTPSIVAVVASVDNHYAQYPASLAIRKSKVEIDRDDDVLSDMFVSRLQLYKSRNKGNLPDRVILYRDGVSESQHAQVRQYELPQMLKAFTKFNKPDAPYNPKLTIVVCGKRHHTRFYPTEQENAADDGNPRPGTVVDRGVTPVYEFDFFLQAHAGLKGTTRPTHYFVVHDENAFKADELQGLTNALSYMFARATKAVSLVSPAYWADIACERGRCYLRKLLAGHLGGASTSGGGGGGRPSEDEVFELARRAWGEGVSGPKLKNTMYYL</sequence>
<dbReference type="InterPro" id="IPR032472">
    <property type="entry name" value="ArgoL2"/>
</dbReference>
<dbReference type="InterPro" id="IPR036085">
    <property type="entry name" value="PAZ_dom_sf"/>
</dbReference>
<dbReference type="EMBL" id="KN839867">
    <property type="protein sequence ID" value="KIJ60908.1"/>
    <property type="molecule type" value="Genomic_DNA"/>
</dbReference>
<dbReference type="Pfam" id="PF02171">
    <property type="entry name" value="Piwi"/>
    <property type="match status" value="1"/>
</dbReference>
<dbReference type="SMART" id="SM00950">
    <property type="entry name" value="Piwi"/>
    <property type="match status" value="1"/>
</dbReference>
<evidence type="ECO:0000313" key="5">
    <source>
        <dbReference type="Proteomes" id="UP000053820"/>
    </source>
</evidence>
<accession>A0A0C9W3R2</accession>
<feature type="domain" description="PAZ" evidence="2">
    <location>
        <begin position="261"/>
        <end position="361"/>
    </location>
</feature>
<dbReference type="Proteomes" id="UP000053820">
    <property type="component" value="Unassembled WGS sequence"/>
</dbReference>
<dbReference type="CDD" id="cd02846">
    <property type="entry name" value="PAZ_argonaute_like"/>
    <property type="match status" value="1"/>
</dbReference>
<dbReference type="PROSITE" id="PS50822">
    <property type="entry name" value="PIWI"/>
    <property type="match status" value="1"/>
</dbReference>
<dbReference type="Pfam" id="PF08699">
    <property type="entry name" value="ArgoL1"/>
    <property type="match status" value="1"/>
</dbReference>
<organism evidence="4 5">
    <name type="scientific">Hydnomerulius pinastri MD-312</name>
    <dbReference type="NCBI Taxonomy" id="994086"/>
    <lineage>
        <taxon>Eukaryota</taxon>
        <taxon>Fungi</taxon>
        <taxon>Dikarya</taxon>
        <taxon>Basidiomycota</taxon>
        <taxon>Agaricomycotina</taxon>
        <taxon>Agaricomycetes</taxon>
        <taxon>Agaricomycetidae</taxon>
        <taxon>Boletales</taxon>
        <taxon>Boletales incertae sedis</taxon>
        <taxon>Leucogyrophana</taxon>
    </lineage>
</organism>
<reference evidence="4 5" key="1">
    <citation type="submission" date="2014-04" db="EMBL/GenBank/DDBJ databases">
        <title>Evolutionary Origins and Diversification of the Mycorrhizal Mutualists.</title>
        <authorList>
            <consortium name="DOE Joint Genome Institute"/>
            <consortium name="Mycorrhizal Genomics Consortium"/>
            <person name="Kohler A."/>
            <person name="Kuo A."/>
            <person name="Nagy L.G."/>
            <person name="Floudas D."/>
            <person name="Copeland A."/>
            <person name="Barry K.W."/>
            <person name="Cichocki N."/>
            <person name="Veneault-Fourrey C."/>
            <person name="LaButti K."/>
            <person name="Lindquist E.A."/>
            <person name="Lipzen A."/>
            <person name="Lundell T."/>
            <person name="Morin E."/>
            <person name="Murat C."/>
            <person name="Riley R."/>
            <person name="Ohm R."/>
            <person name="Sun H."/>
            <person name="Tunlid A."/>
            <person name="Henrissat B."/>
            <person name="Grigoriev I.V."/>
            <person name="Hibbett D.S."/>
            <person name="Martin F."/>
        </authorList>
    </citation>
    <scope>NUCLEOTIDE SEQUENCE [LARGE SCALE GENOMIC DNA]</scope>
    <source>
        <strain evidence="4 5">MD-312</strain>
    </source>
</reference>
<gene>
    <name evidence="4" type="ORF">HYDPIDRAFT_31786</name>
</gene>
<keyword evidence="5" id="KW-1185">Reference proteome</keyword>
<dbReference type="InterPro" id="IPR014811">
    <property type="entry name" value="ArgoL1"/>
</dbReference>
<dbReference type="Gene3D" id="2.170.260.10">
    <property type="entry name" value="paz domain"/>
    <property type="match status" value="1"/>
</dbReference>
<dbReference type="GO" id="GO:0003723">
    <property type="term" value="F:RNA binding"/>
    <property type="evidence" value="ECO:0007669"/>
    <property type="project" value="InterPro"/>
</dbReference>
<dbReference type="OrthoDB" id="10252740at2759"/>
<dbReference type="Pfam" id="PF02170">
    <property type="entry name" value="PAZ"/>
    <property type="match status" value="1"/>
</dbReference>
<evidence type="ECO:0008006" key="6">
    <source>
        <dbReference type="Google" id="ProtNLM"/>
    </source>
</evidence>
<comment type="similarity">
    <text evidence="1">Belongs to the argonaute family.</text>
</comment>
<dbReference type="SMART" id="SM01163">
    <property type="entry name" value="DUF1785"/>
    <property type="match status" value="1"/>
</dbReference>
<dbReference type="InterPro" id="IPR036397">
    <property type="entry name" value="RNaseH_sf"/>
</dbReference>
<dbReference type="InterPro" id="IPR003100">
    <property type="entry name" value="PAZ_dom"/>
</dbReference>
<proteinExistence type="inferred from homology"/>
<dbReference type="SUPFAM" id="SSF53098">
    <property type="entry name" value="Ribonuclease H-like"/>
    <property type="match status" value="1"/>
</dbReference>
<evidence type="ECO:0000256" key="1">
    <source>
        <dbReference type="RuleBase" id="RU361178"/>
    </source>
</evidence>
<dbReference type="InterPro" id="IPR003165">
    <property type="entry name" value="Piwi"/>
</dbReference>
<dbReference type="PROSITE" id="PS50821">
    <property type="entry name" value="PAZ"/>
    <property type="match status" value="1"/>
</dbReference>
<dbReference type="HOGENOM" id="CLU_004544_4_1_1"/>
<name>A0A0C9W3R2_9AGAM</name>
<dbReference type="InterPro" id="IPR032474">
    <property type="entry name" value="Argonaute_N"/>
</dbReference>